<organism evidence="3 4">
    <name type="scientific">Arthrobacter echini</name>
    <dbReference type="NCBI Taxonomy" id="1529066"/>
    <lineage>
        <taxon>Bacteria</taxon>
        <taxon>Bacillati</taxon>
        <taxon>Actinomycetota</taxon>
        <taxon>Actinomycetes</taxon>
        <taxon>Micrococcales</taxon>
        <taxon>Micrococcaceae</taxon>
        <taxon>Arthrobacter</taxon>
    </lineage>
</organism>
<dbReference type="PANTHER" id="PTHR42856:SF1">
    <property type="entry name" value="ACYL-COENZYME A THIOESTERASE PAAI"/>
    <property type="match status" value="1"/>
</dbReference>
<dbReference type="OrthoDB" id="32575at2"/>
<feature type="domain" description="Thioesterase" evidence="2">
    <location>
        <begin position="43"/>
        <end position="117"/>
    </location>
</feature>
<dbReference type="Pfam" id="PF03061">
    <property type="entry name" value="4HBT"/>
    <property type="match status" value="1"/>
</dbReference>
<dbReference type="InterPro" id="IPR029069">
    <property type="entry name" value="HotDog_dom_sf"/>
</dbReference>
<dbReference type="EMBL" id="SSWH01000002">
    <property type="protein sequence ID" value="THJ68019.1"/>
    <property type="molecule type" value="Genomic_DNA"/>
</dbReference>
<accession>A0A4V3Z5V0</accession>
<gene>
    <name evidence="3" type="ORF">E8P82_02995</name>
</gene>
<dbReference type="Proteomes" id="UP000305233">
    <property type="component" value="Unassembled WGS sequence"/>
</dbReference>
<reference evidence="3 4" key="1">
    <citation type="submission" date="2019-04" db="EMBL/GenBank/DDBJ databases">
        <authorList>
            <person name="Liu Q."/>
            <person name="Xin Y.-H."/>
        </authorList>
    </citation>
    <scope>NUCLEOTIDE SEQUENCE [LARGE SCALE GENOMIC DNA]</scope>
    <source>
        <strain evidence="3 4">AM23</strain>
    </source>
</reference>
<dbReference type="InterPro" id="IPR006683">
    <property type="entry name" value="Thioestr_dom"/>
</dbReference>
<dbReference type="InterPro" id="IPR003736">
    <property type="entry name" value="PAAI_dom"/>
</dbReference>
<dbReference type="AlphaFoldDB" id="A0A4V3Z5V0"/>
<dbReference type="Gene3D" id="3.10.129.10">
    <property type="entry name" value="Hotdog Thioesterase"/>
    <property type="match status" value="1"/>
</dbReference>
<name>A0A4V3Z5V0_9MICC</name>
<dbReference type="CDD" id="cd03443">
    <property type="entry name" value="PaaI_thioesterase"/>
    <property type="match status" value="1"/>
</dbReference>
<keyword evidence="1" id="KW-0378">Hydrolase</keyword>
<evidence type="ECO:0000259" key="2">
    <source>
        <dbReference type="Pfam" id="PF03061"/>
    </source>
</evidence>
<dbReference type="SUPFAM" id="SSF54637">
    <property type="entry name" value="Thioesterase/thiol ester dehydrase-isomerase"/>
    <property type="match status" value="1"/>
</dbReference>
<evidence type="ECO:0000313" key="4">
    <source>
        <dbReference type="Proteomes" id="UP000305233"/>
    </source>
</evidence>
<evidence type="ECO:0000313" key="3">
    <source>
        <dbReference type="EMBL" id="THJ68019.1"/>
    </source>
</evidence>
<protein>
    <submittedName>
        <fullName evidence="3">Hotdog fold thioesterase</fullName>
    </submittedName>
</protein>
<keyword evidence="4" id="KW-1185">Reference proteome</keyword>
<dbReference type="NCBIfam" id="TIGR00369">
    <property type="entry name" value="unchar_dom_1"/>
    <property type="match status" value="1"/>
</dbReference>
<proteinExistence type="predicted"/>
<dbReference type="GO" id="GO:0016289">
    <property type="term" value="F:acyl-CoA hydrolase activity"/>
    <property type="evidence" value="ECO:0007669"/>
    <property type="project" value="TreeGrafter"/>
</dbReference>
<dbReference type="PANTHER" id="PTHR42856">
    <property type="entry name" value="ACYL-COENZYME A THIOESTERASE PAAI"/>
    <property type="match status" value="1"/>
</dbReference>
<dbReference type="InterPro" id="IPR052723">
    <property type="entry name" value="Acyl-CoA_thioesterase_PaaI"/>
</dbReference>
<comment type="caution">
    <text evidence="3">The sequence shown here is derived from an EMBL/GenBank/DDBJ whole genome shotgun (WGS) entry which is preliminary data.</text>
</comment>
<sequence>MSQTHAILAGDHMSAWLGIVVDRVAPGAALISLEIRHEMVNGFGMAHGGIIFAFADTCFALTCNDPAGDPATITVASGADINFLAPAYQGQTLTAEGALVSRTGRSGIYDIHVRQGATLVAEFRGRSRTIRRPSVVDASAAAASP</sequence>
<evidence type="ECO:0000256" key="1">
    <source>
        <dbReference type="ARBA" id="ARBA00022801"/>
    </source>
</evidence>